<dbReference type="AlphaFoldDB" id="A0A077ZFP2"/>
<accession>A0A077ZFP2</accession>
<dbReference type="InterPro" id="IPR051454">
    <property type="entry name" value="RNA/ubiquinone_mod_enzymes"/>
</dbReference>
<dbReference type="InterPro" id="IPR036206">
    <property type="entry name" value="ThiamineP_synth_sf"/>
</dbReference>
<dbReference type="PANTHER" id="PTHR30217">
    <property type="entry name" value="PEPTIDASE U32 FAMILY"/>
    <property type="match status" value="1"/>
</dbReference>
<gene>
    <name evidence="1" type="ORF">TTRE_0000747601</name>
</gene>
<keyword evidence="2" id="KW-1185">Reference proteome</keyword>
<dbReference type="NCBIfam" id="NF011991">
    <property type="entry name" value="PRK15447.1"/>
    <property type="match status" value="1"/>
</dbReference>
<dbReference type="PANTHER" id="PTHR30217:SF3">
    <property type="entry name" value="UBIQUINONE BIOSYNTHESIS PROTEIN UBIU"/>
    <property type="match status" value="1"/>
</dbReference>
<dbReference type="PROSITE" id="PS01276">
    <property type="entry name" value="PEPTIDASE_U32"/>
    <property type="match status" value="1"/>
</dbReference>
<dbReference type="InterPro" id="IPR001539">
    <property type="entry name" value="Peptidase_U32"/>
</dbReference>
<dbReference type="HAMAP" id="MF_02232">
    <property type="entry name" value="UbiU"/>
    <property type="match status" value="1"/>
</dbReference>
<evidence type="ECO:0000313" key="2">
    <source>
        <dbReference type="Proteomes" id="UP000030665"/>
    </source>
</evidence>
<dbReference type="Proteomes" id="UP000030665">
    <property type="component" value="Unassembled WGS sequence"/>
</dbReference>
<proteinExistence type="inferred from homology"/>
<sequence>MELLCPAGNLPALKAAIENGADAVYIGLKDDTNARHFAGLNFTEKKLQEAVSFVHQHRRKLHIAINTFAHPDGYARWQRAVDMAAQLGADALILADLAMLEYAAERYPHIERHVSVQASATNEEAINFYHRHFDVARVVLPRVLSIHQVKQLARVTPVPLEVFAFGSLCIMSEGRCYLSSYLTGESPNTVGACSPARFVRWQQTPQGLESRLNEVLIDRYQDGENAGYPTLCKGRYLVDGERYHALEEPTSLNTLELLPELMAANIASVKIEGRQRSPAYVSQVAKVWRQAIDRCKADPQNFVPQSAWMETLGSMSEGTQTTLGAYHLLWYWPKETLEEFYQQAATSSADVIYLGEAVCSKRRATKVGDWLEMAKSLAGSGKQIVLSTLALVQASSELGELKRYVENGEFLIEASDLGVVNMCAERKLPFVAGHALNCYNAVTLKILLKQGMMRWCMPVELSRDWLVNLLNQCDELGIRNQFEVEVLSYGHLPLAYSARCFTARSEDRPKDECETCCIKYPNGRNVLSQENQQVFVLNGIQTMSGYVYNLGNELASMQGLVDVVRLSPQGTDTFAMLDAFRANENGAAPPPLTANSDCNGYWRRLAGLELQA</sequence>
<reference evidence="1" key="2">
    <citation type="submission" date="2014-03" db="EMBL/GenBank/DDBJ databases">
        <title>The whipworm genome and dual-species transcriptomics of an intimate host-pathogen interaction.</title>
        <authorList>
            <person name="Foth B.J."/>
            <person name="Tsai I.J."/>
            <person name="Reid A.J."/>
            <person name="Bancroft A.J."/>
            <person name="Nichol S."/>
            <person name="Tracey A."/>
            <person name="Holroyd N."/>
            <person name="Cotton J.A."/>
            <person name="Stanley E.J."/>
            <person name="Zarowiecki M."/>
            <person name="Liu J.Z."/>
            <person name="Huckvale T."/>
            <person name="Cooper P.J."/>
            <person name="Grencis R.K."/>
            <person name="Berriman M."/>
        </authorList>
    </citation>
    <scope>NUCLEOTIDE SEQUENCE [LARGE SCALE GENOMIC DNA]</scope>
</reference>
<name>A0A077ZFP2_TRITR</name>
<protein>
    <submittedName>
        <fullName evidence="1">Peptidase U32 domain containing protein</fullName>
    </submittedName>
</protein>
<dbReference type="SUPFAM" id="SSF51391">
    <property type="entry name" value="Thiamin phosphate synthase"/>
    <property type="match status" value="1"/>
</dbReference>
<dbReference type="HAMAP" id="MF_02233">
    <property type="entry name" value="UbiV"/>
    <property type="match status" value="1"/>
</dbReference>
<reference evidence="1" key="1">
    <citation type="submission" date="2014-01" db="EMBL/GenBank/DDBJ databases">
        <authorList>
            <person name="Aslett M."/>
        </authorList>
    </citation>
    <scope>NUCLEOTIDE SEQUENCE</scope>
</reference>
<dbReference type="InterPro" id="IPR043692">
    <property type="entry name" value="UbiU"/>
</dbReference>
<dbReference type="STRING" id="36087.A0A077ZFP2"/>
<dbReference type="GO" id="GO:0006744">
    <property type="term" value="P:ubiquinone biosynthetic process"/>
    <property type="evidence" value="ECO:0007669"/>
    <property type="project" value="InterPro"/>
</dbReference>
<dbReference type="EMBL" id="HG806503">
    <property type="protein sequence ID" value="CDW59146.1"/>
    <property type="molecule type" value="Genomic_DNA"/>
</dbReference>
<evidence type="ECO:0000313" key="1">
    <source>
        <dbReference type="EMBL" id="CDW59146.1"/>
    </source>
</evidence>
<dbReference type="InterPro" id="IPR043693">
    <property type="entry name" value="UbiV"/>
</dbReference>
<organism evidence="1 2">
    <name type="scientific">Trichuris trichiura</name>
    <name type="common">Whipworm</name>
    <name type="synonym">Trichocephalus trichiurus</name>
    <dbReference type="NCBI Taxonomy" id="36087"/>
    <lineage>
        <taxon>Eukaryota</taxon>
        <taxon>Metazoa</taxon>
        <taxon>Ecdysozoa</taxon>
        <taxon>Nematoda</taxon>
        <taxon>Enoplea</taxon>
        <taxon>Dorylaimia</taxon>
        <taxon>Trichinellida</taxon>
        <taxon>Trichuridae</taxon>
        <taxon>Trichuris</taxon>
    </lineage>
</organism>
<dbReference type="Pfam" id="PF01136">
    <property type="entry name" value="Peptidase_U32"/>
    <property type="match status" value="2"/>
</dbReference>
<dbReference type="OrthoDB" id="8299926at2759"/>